<protein>
    <submittedName>
        <fullName evidence="2">FkbM family methyltransferase</fullName>
    </submittedName>
</protein>
<organism evidence="2 3">
    <name type="scientific">Pontibacter qinzhouensis</name>
    <dbReference type="NCBI Taxonomy" id="2603253"/>
    <lineage>
        <taxon>Bacteria</taxon>
        <taxon>Pseudomonadati</taxon>
        <taxon>Bacteroidota</taxon>
        <taxon>Cytophagia</taxon>
        <taxon>Cytophagales</taxon>
        <taxon>Hymenobacteraceae</taxon>
        <taxon>Pontibacter</taxon>
    </lineage>
</organism>
<keyword evidence="2" id="KW-0489">Methyltransferase</keyword>
<dbReference type="InterPro" id="IPR006342">
    <property type="entry name" value="FkbM_mtfrase"/>
</dbReference>
<dbReference type="Proteomes" id="UP000321926">
    <property type="component" value="Unassembled WGS sequence"/>
</dbReference>
<dbReference type="GO" id="GO:0032259">
    <property type="term" value="P:methylation"/>
    <property type="evidence" value="ECO:0007669"/>
    <property type="project" value="UniProtKB-KW"/>
</dbReference>
<comment type="caution">
    <text evidence="2">The sequence shown here is derived from an EMBL/GenBank/DDBJ whole genome shotgun (WGS) entry which is preliminary data.</text>
</comment>
<dbReference type="Pfam" id="PF05050">
    <property type="entry name" value="Methyltransf_21"/>
    <property type="match status" value="1"/>
</dbReference>
<dbReference type="InterPro" id="IPR029063">
    <property type="entry name" value="SAM-dependent_MTases_sf"/>
</dbReference>
<dbReference type="GO" id="GO:0008168">
    <property type="term" value="F:methyltransferase activity"/>
    <property type="evidence" value="ECO:0007669"/>
    <property type="project" value="UniProtKB-KW"/>
</dbReference>
<feature type="domain" description="Methyltransferase FkbM" evidence="1">
    <location>
        <begin position="66"/>
        <end position="178"/>
    </location>
</feature>
<keyword evidence="3" id="KW-1185">Reference proteome</keyword>
<keyword evidence="2" id="KW-0808">Transferase</keyword>
<evidence type="ECO:0000313" key="2">
    <source>
        <dbReference type="EMBL" id="TXK50810.1"/>
    </source>
</evidence>
<name>A0A5C8K9Q4_9BACT</name>
<evidence type="ECO:0000313" key="3">
    <source>
        <dbReference type="Proteomes" id="UP000321926"/>
    </source>
</evidence>
<proteinExistence type="predicted"/>
<evidence type="ECO:0000259" key="1">
    <source>
        <dbReference type="Pfam" id="PF05050"/>
    </source>
</evidence>
<dbReference type="EMBL" id="VRTY01000010">
    <property type="protein sequence ID" value="TXK50810.1"/>
    <property type="molecule type" value="Genomic_DNA"/>
</dbReference>
<dbReference type="AlphaFoldDB" id="A0A5C8K9Q4"/>
<sequence>MTEIFNKLKSKNLTFQHVCEVGVYLPEVSNVIDFIRSGVRTSLVEADLGIVEKIKQVFKDYNITVYPFAVWDYTGTVNFSKAHASSFVTQLKGSPALINDKFVVTEDNTQEVTCKVFSEIDDGTIDLLSIDIEGSEWYVIKHMVSRPKVISIETHGKKYVNPFIQEILAWMEKNNYQIWYKDVSDTVFVKKGTFEITALEKLQLKLINLRVNLRRARKNLMG</sequence>
<dbReference type="Gene3D" id="3.40.50.150">
    <property type="entry name" value="Vaccinia Virus protein VP39"/>
    <property type="match status" value="1"/>
</dbReference>
<reference evidence="2 3" key="1">
    <citation type="submission" date="2019-08" db="EMBL/GenBank/DDBJ databases">
        <authorList>
            <person name="Shi S."/>
        </authorList>
    </citation>
    <scope>NUCLEOTIDE SEQUENCE [LARGE SCALE GENOMIC DNA]</scope>
    <source>
        <strain evidence="2 3">GY10130</strain>
    </source>
</reference>
<dbReference type="SUPFAM" id="SSF53335">
    <property type="entry name" value="S-adenosyl-L-methionine-dependent methyltransferases"/>
    <property type="match status" value="1"/>
</dbReference>
<dbReference type="OrthoDB" id="9785375at2"/>
<dbReference type="RefSeq" id="WP_147920467.1">
    <property type="nucleotide sequence ID" value="NZ_VRTY01000010.1"/>
</dbReference>
<accession>A0A5C8K9Q4</accession>
<gene>
    <name evidence="2" type="ORF">FVR03_03920</name>
</gene>